<dbReference type="Proteomes" id="UP000008694">
    <property type="component" value="Unassembled WGS sequence"/>
</dbReference>
<dbReference type="OrthoDB" id="668540at2759"/>
<dbReference type="Gene3D" id="1.25.10.10">
    <property type="entry name" value="Leucine-rich Repeat Variant"/>
    <property type="match status" value="1"/>
</dbReference>
<evidence type="ECO:0000256" key="1">
    <source>
        <dbReference type="ARBA" id="ARBA00004496"/>
    </source>
</evidence>
<feature type="repeat" description="Pumilio" evidence="6">
    <location>
        <begin position="296"/>
        <end position="336"/>
    </location>
</feature>
<feature type="region of interest" description="Disordered" evidence="7">
    <location>
        <begin position="1"/>
        <end position="30"/>
    </location>
</feature>
<feature type="domain" description="PUM-HD" evidence="8">
    <location>
        <begin position="14"/>
        <end position="367"/>
    </location>
</feature>
<evidence type="ECO:0000256" key="4">
    <source>
        <dbReference type="ARBA" id="ARBA00022845"/>
    </source>
</evidence>
<evidence type="ECO:0000256" key="2">
    <source>
        <dbReference type="ARBA" id="ARBA00022490"/>
    </source>
</evidence>
<keyword evidence="5" id="KW-0694">RNA-binding</keyword>
<dbReference type="InterPro" id="IPR001313">
    <property type="entry name" value="Pumilio_RNA-bd_rpt"/>
</dbReference>
<feature type="compositionally biased region" description="Basic and acidic residues" evidence="7">
    <location>
        <begin position="1"/>
        <end position="11"/>
    </location>
</feature>
<gene>
    <name evidence="9" type="ORF">ARALYDRAFT_919767</name>
</gene>
<dbReference type="eggNOG" id="KOG2049">
    <property type="taxonomic scope" value="Eukaryota"/>
</dbReference>
<dbReference type="GO" id="GO:0003729">
    <property type="term" value="F:mRNA binding"/>
    <property type="evidence" value="ECO:0007669"/>
    <property type="project" value="TreeGrafter"/>
</dbReference>
<dbReference type="InterPro" id="IPR016024">
    <property type="entry name" value="ARM-type_fold"/>
</dbReference>
<dbReference type="PROSITE" id="PS50303">
    <property type="entry name" value="PUM_HD"/>
    <property type="match status" value="1"/>
</dbReference>
<dbReference type="PROSITE" id="PS50302">
    <property type="entry name" value="PUM"/>
    <property type="match status" value="2"/>
</dbReference>
<dbReference type="GO" id="GO:0006417">
    <property type="term" value="P:regulation of translation"/>
    <property type="evidence" value="ECO:0007669"/>
    <property type="project" value="UniProtKB-KW"/>
</dbReference>
<dbReference type="SMART" id="SM00025">
    <property type="entry name" value="Pumilio"/>
    <property type="match status" value="5"/>
</dbReference>
<name>D7MRU5_ARALL</name>
<dbReference type="HOGENOM" id="CLU_048501_0_0_1"/>
<proteinExistence type="predicted"/>
<comment type="subcellular location">
    <subcellularLocation>
        <location evidence="1">Cytoplasm</location>
    </subcellularLocation>
</comment>
<evidence type="ECO:0000259" key="8">
    <source>
        <dbReference type="PROSITE" id="PS50303"/>
    </source>
</evidence>
<reference evidence="10" key="1">
    <citation type="journal article" date="2011" name="Nat. Genet.">
        <title>The Arabidopsis lyrata genome sequence and the basis of rapid genome size change.</title>
        <authorList>
            <person name="Hu T.T."/>
            <person name="Pattyn P."/>
            <person name="Bakker E.G."/>
            <person name="Cao J."/>
            <person name="Cheng J.-F."/>
            <person name="Clark R.M."/>
            <person name="Fahlgren N."/>
            <person name="Fawcett J.A."/>
            <person name="Grimwood J."/>
            <person name="Gundlach H."/>
            <person name="Haberer G."/>
            <person name="Hollister J.D."/>
            <person name="Ossowski S."/>
            <person name="Ottilar R.P."/>
            <person name="Salamov A.A."/>
            <person name="Schneeberger K."/>
            <person name="Spannagl M."/>
            <person name="Wang X."/>
            <person name="Yang L."/>
            <person name="Nasrallah M.E."/>
            <person name="Bergelson J."/>
            <person name="Carrington J.C."/>
            <person name="Gaut B.S."/>
            <person name="Schmutz J."/>
            <person name="Mayer K.F.X."/>
            <person name="Van de Peer Y."/>
            <person name="Grigoriev I.V."/>
            <person name="Nordborg M."/>
            <person name="Weigel D."/>
            <person name="Guo Y.-L."/>
        </authorList>
    </citation>
    <scope>NUCLEOTIDE SEQUENCE [LARGE SCALE GENOMIC DNA]</scope>
    <source>
        <strain evidence="10">cv. MN47</strain>
    </source>
</reference>
<evidence type="ECO:0000256" key="5">
    <source>
        <dbReference type="ARBA" id="ARBA00022884"/>
    </source>
</evidence>
<protein>
    <recommendedName>
        <fullName evidence="8">PUM-HD domain-containing protein</fullName>
    </recommendedName>
</protein>
<evidence type="ECO:0000256" key="3">
    <source>
        <dbReference type="ARBA" id="ARBA00022737"/>
    </source>
</evidence>
<keyword evidence="3" id="KW-0677">Repeat</keyword>
<accession>D7MRU5</accession>
<keyword evidence="4" id="KW-0810">Translation regulation</keyword>
<feature type="repeat" description="Pumilio" evidence="6">
    <location>
        <begin position="260"/>
        <end position="295"/>
    </location>
</feature>
<evidence type="ECO:0000313" key="9">
    <source>
        <dbReference type="EMBL" id="EFH42876.1"/>
    </source>
</evidence>
<evidence type="ECO:0000313" key="10">
    <source>
        <dbReference type="Proteomes" id="UP000008694"/>
    </source>
</evidence>
<dbReference type="Pfam" id="PF00806">
    <property type="entry name" value="PUF"/>
    <property type="match status" value="4"/>
</dbReference>
<dbReference type="KEGG" id="aly:9300980"/>
<organism evidence="10">
    <name type="scientific">Arabidopsis lyrata subsp. lyrata</name>
    <name type="common">Lyre-leaved rock-cress</name>
    <dbReference type="NCBI Taxonomy" id="81972"/>
    <lineage>
        <taxon>Eukaryota</taxon>
        <taxon>Viridiplantae</taxon>
        <taxon>Streptophyta</taxon>
        <taxon>Embryophyta</taxon>
        <taxon>Tracheophyta</taxon>
        <taxon>Spermatophyta</taxon>
        <taxon>Magnoliopsida</taxon>
        <taxon>eudicotyledons</taxon>
        <taxon>Gunneridae</taxon>
        <taxon>Pentapetalae</taxon>
        <taxon>rosids</taxon>
        <taxon>malvids</taxon>
        <taxon>Brassicales</taxon>
        <taxon>Brassicaceae</taxon>
        <taxon>Camelineae</taxon>
        <taxon>Arabidopsis</taxon>
    </lineage>
</organism>
<keyword evidence="2" id="KW-0963">Cytoplasm</keyword>
<evidence type="ECO:0000256" key="6">
    <source>
        <dbReference type="PROSITE-ProRule" id="PRU00317"/>
    </source>
</evidence>
<keyword evidence="10" id="KW-1185">Reference proteome</keyword>
<dbReference type="SUPFAM" id="SSF48371">
    <property type="entry name" value="ARM repeat"/>
    <property type="match status" value="1"/>
</dbReference>
<evidence type="ECO:0000256" key="7">
    <source>
        <dbReference type="SAM" id="MobiDB-lite"/>
    </source>
</evidence>
<dbReference type="Gramene" id="scaffold_803167.1">
    <property type="protein sequence ID" value="scaffold_803167.1"/>
    <property type="gene ID" value="scaffold_803167.1"/>
</dbReference>
<dbReference type="InterPro" id="IPR011989">
    <property type="entry name" value="ARM-like"/>
</dbReference>
<dbReference type="InterPro" id="IPR033133">
    <property type="entry name" value="PUM-HD"/>
</dbReference>
<dbReference type="EMBL" id="GL348720">
    <property type="protein sequence ID" value="EFH42876.1"/>
    <property type="molecule type" value="Genomic_DNA"/>
</dbReference>
<dbReference type="PANTHER" id="PTHR12537:SF137">
    <property type="entry name" value="PUMILIO HOMOLOG 16-RELATED"/>
    <property type="match status" value="1"/>
</dbReference>
<dbReference type="PANTHER" id="PTHR12537">
    <property type="entry name" value="RNA BINDING PROTEIN PUMILIO-RELATED"/>
    <property type="match status" value="1"/>
</dbReference>
<dbReference type="GO" id="GO:0005737">
    <property type="term" value="C:cytoplasm"/>
    <property type="evidence" value="ECO:0007669"/>
    <property type="project" value="UniProtKB-SubCell"/>
</dbReference>
<sequence>MEKGLENHKAEVPSQQPLISRAPSYRTNPHGFSTMAEALGRETTNYMEQPQEISLTINSPYFSTYQSIRTISRQNYLQQLRMRLHTLLTSVEGEGSTEFNDMILRNNGRELHGVVSKLTSESDYFVEIVSDKEGSRRVRRLFGKFHQTDEILLNAIVRRFIDIMTGKYSYLVAITAFKVSESFELVSLTLRDALYFASDEIGCIALNQIITESNNIFRYEFFHEISENADWLSMDDSGNFVVQHVLNFHDLECTNRVAFRLCGYYVELSFERRGSYIVEQILESGSMIALDLVVSELMECGGFTLWRLAQDAFGNYVVQKALRVTRRQGRVDLFFGLVKKLKLLPFLHLLRGSHHGRNIVAIIDSTITLEFAKERRVDLFRELVEKLKPLIDLLRGYQGINIAAIIDLDKIEGVD</sequence>
<dbReference type="AlphaFoldDB" id="D7MRU5"/>